<reference evidence="12 13" key="1">
    <citation type="submission" date="2021-03" db="EMBL/GenBank/DDBJ databases">
        <title>Microbacterium pauli sp. nov., isolated from microfiltered milk.</title>
        <authorList>
            <person name="Bellassi P."/>
            <person name="Fontana A."/>
            <person name="Callegari M.L."/>
            <person name="Lorenzo M."/>
            <person name="Cappa F."/>
        </authorList>
    </citation>
    <scope>NUCLEOTIDE SEQUENCE [LARGE SCALE GENOMIC DNA]</scope>
    <source>
        <strain evidence="12 13">DSM 18909</strain>
    </source>
</reference>
<dbReference type="CDD" id="cd00613">
    <property type="entry name" value="GDC-P"/>
    <property type="match status" value="1"/>
</dbReference>
<evidence type="ECO:0000256" key="1">
    <source>
        <dbReference type="ARBA" id="ARBA00001933"/>
    </source>
</evidence>
<dbReference type="GO" id="GO:0004375">
    <property type="term" value="F:glycine dehydrogenase (decarboxylating) activity"/>
    <property type="evidence" value="ECO:0007669"/>
    <property type="project" value="UniProtKB-EC"/>
</dbReference>
<gene>
    <name evidence="8 12" type="primary">gcvP</name>
    <name evidence="12" type="ORF">J0P97_04365</name>
</gene>
<comment type="similarity">
    <text evidence="3 8">Belongs to the GcvP family.</text>
</comment>
<dbReference type="Gene3D" id="3.40.640.10">
    <property type="entry name" value="Type I PLP-dependent aspartate aminotransferase-like (Major domain)"/>
    <property type="match status" value="2"/>
</dbReference>
<keyword evidence="6 8" id="KW-0560">Oxidoreductase</keyword>
<evidence type="ECO:0000256" key="4">
    <source>
        <dbReference type="ARBA" id="ARBA00011690"/>
    </source>
</evidence>
<evidence type="ECO:0000313" key="12">
    <source>
        <dbReference type="EMBL" id="MBT8797306.1"/>
    </source>
</evidence>
<dbReference type="EMBL" id="JAFLHG010000003">
    <property type="protein sequence ID" value="MBT8797306.1"/>
    <property type="molecule type" value="Genomic_DNA"/>
</dbReference>
<dbReference type="InterPro" id="IPR049315">
    <property type="entry name" value="GDC-P_N"/>
</dbReference>
<evidence type="ECO:0000256" key="8">
    <source>
        <dbReference type="HAMAP-Rule" id="MF_00711"/>
    </source>
</evidence>
<dbReference type="InterPro" id="IPR003437">
    <property type="entry name" value="GcvP"/>
</dbReference>
<feature type="domain" description="Glycine cleavage system P-protein N-terminal" evidence="10">
    <location>
        <begin position="524"/>
        <end position="781"/>
    </location>
</feature>
<keyword evidence="5 8" id="KW-0663">Pyridoxal phosphate</keyword>
<evidence type="ECO:0000256" key="7">
    <source>
        <dbReference type="ARBA" id="ARBA00049026"/>
    </source>
</evidence>
<dbReference type="NCBIfam" id="TIGR00461">
    <property type="entry name" value="gcvP"/>
    <property type="match status" value="1"/>
</dbReference>
<dbReference type="PANTHER" id="PTHR11773">
    <property type="entry name" value="GLYCINE DEHYDROGENASE, DECARBOXYLATING"/>
    <property type="match status" value="1"/>
</dbReference>
<organism evidence="12 13">
    <name type="scientific">Microbacterium flavum</name>
    <dbReference type="NCBI Taxonomy" id="415216"/>
    <lineage>
        <taxon>Bacteria</taxon>
        <taxon>Bacillati</taxon>
        <taxon>Actinomycetota</taxon>
        <taxon>Actinomycetes</taxon>
        <taxon>Micrococcales</taxon>
        <taxon>Microbacteriaceae</taxon>
        <taxon>Microbacterium</taxon>
    </lineage>
</organism>
<dbReference type="InterPro" id="IPR020581">
    <property type="entry name" value="GDC_P"/>
</dbReference>
<feature type="compositionally biased region" description="Basic residues" evidence="9">
    <location>
        <begin position="8"/>
        <end position="29"/>
    </location>
</feature>
<feature type="region of interest" description="Disordered" evidence="9">
    <location>
        <begin position="1"/>
        <end position="39"/>
    </location>
</feature>
<dbReference type="InterPro" id="IPR049316">
    <property type="entry name" value="GDC-P_C"/>
</dbReference>
<evidence type="ECO:0000256" key="5">
    <source>
        <dbReference type="ARBA" id="ARBA00022898"/>
    </source>
</evidence>
<dbReference type="HAMAP" id="MF_00711">
    <property type="entry name" value="GcvP"/>
    <property type="match status" value="1"/>
</dbReference>
<comment type="function">
    <text evidence="2 8">The glycine cleavage system catalyzes the degradation of glycine. The P protein binds the alpha-amino group of glycine through its pyridoxal phosphate cofactor; CO(2) is released and the remaining methylamine moiety is then transferred to the lipoamide cofactor of the H protein.</text>
</comment>
<feature type="domain" description="Glycine dehydrogenase C-terminal" evidence="11">
    <location>
        <begin position="831"/>
        <end position="952"/>
    </location>
</feature>
<proteinExistence type="inferred from homology"/>
<evidence type="ECO:0000256" key="9">
    <source>
        <dbReference type="SAM" id="MobiDB-lite"/>
    </source>
</evidence>
<dbReference type="PANTHER" id="PTHR11773:SF1">
    <property type="entry name" value="GLYCINE DEHYDROGENASE (DECARBOXYLATING), MITOCHONDRIAL"/>
    <property type="match status" value="1"/>
</dbReference>
<dbReference type="Pfam" id="PF21478">
    <property type="entry name" value="GcvP2_C"/>
    <property type="match status" value="1"/>
</dbReference>
<feature type="domain" description="Glycine cleavage system P-protein N-terminal" evidence="10">
    <location>
        <begin position="43"/>
        <end position="490"/>
    </location>
</feature>
<dbReference type="Proteomes" id="UP000740605">
    <property type="component" value="Unassembled WGS sequence"/>
</dbReference>
<comment type="caution">
    <text evidence="12">The sequence shown here is derived from an EMBL/GenBank/DDBJ whole genome shotgun (WGS) entry which is preliminary data.</text>
</comment>
<dbReference type="InterPro" id="IPR015422">
    <property type="entry name" value="PyrdxlP-dep_Trfase_small"/>
</dbReference>
<dbReference type="InterPro" id="IPR015421">
    <property type="entry name" value="PyrdxlP-dep_Trfase_major"/>
</dbReference>
<name>A0ABS5XRZ2_9MICO</name>
<evidence type="ECO:0000256" key="2">
    <source>
        <dbReference type="ARBA" id="ARBA00003788"/>
    </source>
</evidence>
<dbReference type="Gene3D" id="3.90.1150.10">
    <property type="entry name" value="Aspartate Aminotransferase, domain 1"/>
    <property type="match status" value="2"/>
</dbReference>
<comment type="catalytic activity">
    <reaction evidence="7 8">
        <text>N(6)-[(R)-lipoyl]-L-lysyl-[glycine-cleavage complex H protein] + glycine + H(+) = N(6)-[(R)-S(8)-aminomethyldihydrolipoyl]-L-lysyl-[glycine-cleavage complex H protein] + CO2</text>
        <dbReference type="Rhea" id="RHEA:24304"/>
        <dbReference type="Rhea" id="RHEA-COMP:10494"/>
        <dbReference type="Rhea" id="RHEA-COMP:10495"/>
        <dbReference type="ChEBI" id="CHEBI:15378"/>
        <dbReference type="ChEBI" id="CHEBI:16526"/>
        <dbReference type="ChEBI" id="CHEBI:57305"/>
        <dbReference type="ChEBI" id="CHEBI:83099"/>
        <dbReference type="ChEBI" id="CHEBI:83143"/>
        <dbReference type="EC" id="1.4.4.2"/>
    </reaction>
</comment>
<keyword evidence="13" id="KW-1185">Reference proteome</keyword>
<comment type="subunit">
    <text evidence="4 8">The glycine cleavage system is composed of four proteins: P, T, L and H.</text>
</comment>
<feature type="modified residue" description="N6-(pyridoxal phosphate)lysine" evidence="8">
    <location>
        <position position="754"/>
    </location>
</feature>
<comment type="cofactor">
    <cofactor evidence="1 8">
        <name>pyridoxal 5'-phosphate</name>
        <dbReference type="ChEBI" id="CHEBI:597326"/>
    </cofactor>
</comment>
<evidence type="ECO:0000256" key="6">
    <source>
        <dbReference type="ARBA" id="ARBA00023002"/>
    </source>
</evidence>
<dbReference type="NCBIfam" id="NF003346">
    <property type="entry name" value="PRK04366.1"/>
    <property type="match status" value="1"/>
</dbReference>
<protein>
    <recommendedName>
        <fullName evidence="8">Glycine dehydrogenase (decarboxylating)</fullName>
        <ecNumber evidence="8">1.4.4.2</ecNumber>
    </recommendedName>
    <alternativeName>
        <fullName evidence="8">Glycine cleavage system P-protein</fullName>
    </alternativeName>
    <alternativeName>
        <fullName evidence="8">Glycine decarboxylase</fullName>
    </alternativeName>
    <alternativeName>
        <fullName evidence="8">Glycine dehydrogenase (aminomethyl-transferring)</fullName>
    </alternativeName>
</protein>
<dbReference type="Pfam" id="PF02347">
    <property type="entry name" value="GDC-P"/>
    <property type="match status" value="2"/>
</dbReference>
<dbReference type="EC" id="1.4.4.2" evidence="8"/>
<dbReference type="InterPro" id="IPR015424">
    <property type="entry name" value="PyrdxlP-dep_Trfase"/>
</dbReference>
<accession>A0ABS5XRZ2</accession>
<evidence type="ECO:0000259" key="10">
    <source>
        <dbReference type="Pfam" id="PF02347"/>
    </source>
</evidence>
<dbReference type="SUPFAM" id="SSF53383">
    <property type="entry name" value="PLP-dependent transferases"/>
    <property type="match status" value="2"/>
</dbReference>
<evidence type="ECO:0000259" key="11">
    <source>
        <dbReference type="Pfam" id="PF21478"/>
    </source>
</evidence>
<evidence type="ECO:0000313" key="13">
    <source>
        <dbReference type="Proteomes" id="UP000740605"/>
    </source>
</evidence>
<evidence type="ECO:0000256" key="3">
    <source>
        <dbReference type="ARBA" id="ARBA00010756"/>
    </source>
</evidence>
<sequence>MARQDPRRARRCGRAHGPRGLRAAHRRRGVSSAAGRRDEEFRDRHIGTDADAQAIMLNALGYGSVDELVERAVPASIHAAPVRESAIPSAATEAEALAELRGLADLNRPARSLIGLGYYDTITPSVIARNVFENPSWYTAYTPYQPEISQGRLEALINFQTMVTDLTGLATANASMLDESTAVVEGMLVARRASRSKSSVFLVDADALPQTKALLAHRAAALGIQIHEFDPSTISGSDGGSDAAGPVPELVDGPVPELVEGFGAFIQYPGASGRVWDPSEVIAAVQAQGGLAVVAADLLALTLLRSPGSLGADIVVGTTQRFGVPMGFGGPHAGYMAVRAGLERQLPGRLVGVSQDAAGKPAYRLSLQTREQHIRREKATSNICTAQVLLAVMASMYAVYHGPDGLRRIATEVATKAHLLRDWIVDAGADVLHEHFFDTIIVSVPGRAEEVVAAARERGFQLWFRSADSVGVSVDETTTAAELHALAQVFGGPERRAFGFSANQGTGLFPESLRRTDEFLTHPVFHAHHSETAMMRYLKQLADRDYALDRGMIPLGSCTMKLNAATEMAAVSWPEFARVHPFAPAEDVAGYLVLIDQLESWLAEITGYDAVSLQPNAGSQGELAGLLAIRGYHHSRGDLARDVCLIPSSAHGTNAASAVLAGMRVVVVACDEAGNVDLGDLRAKIETHADALAALMITYPSTHGVYEQDVMDITAAVHDAGGQVYVDGANMNALVGFARFGDLGGDVSHLNLHKTFAIPHGGGGPGVGPVAAKAHLAPFLPSHPLAQRAEHAGGFVFDGGPISAAPYGSASILAISWAYIRMMGAAGLRDATGAAVLSANYIAARLREHYPVLYAGEGGLVAHECILDLRPLKEETGITVDDVAKRLIDYGFHAPTMSFPVAGTLMVEPTESEDLGEIERFIEAMIAIRAEASRVHAGEWPASDNPLVNAPHTAEAVVVSEWAHPYSRELAVYPVHTLVRTKYWPPVRRIDNAYGDRNLVCACPPIEAFA</sequence>